<reference evidence="5" key="1">
    <citation type="submission" date="2018-01" db="EMBL/GenBank/DDBJ databases">
        <authorList>
            <person name="Mao J.F."/>
        </authorList>
    </citation>
    <scope>NUCLEOTIDE SEQUENCE</scope>
    <source>
        <strain evidence="5">Huo1</strain>
        <tissue evidence="5">Leaf</tissue>
    </source>
</reference>
<dbReference type="Gene3D" id="2.40.480.10">
    <property type="entry name" value="Allene oxide cyclase-like"/>
    <property type="match status" value="1"/>
</dbReference>
<keyword evidence="3 4" id="KW-0964">Secreted</keyword>
<reference evidence="5" key="2">
    <citation type="submission" date="2020-08" db="EMBL/GenBank/DDBJ databases">
        <title>Plant Genome Project.</title>
        <authorList>
            <person name="Zhang R.-G."/>
        </authorList>
    </citation>
    <scope>NUCLEOTIDE SEQUENCE</scope>
    <source>
        <strain evidence="5">Huo1</strain>
        <tissue evidence="5">Leaf</tissue>
    </source>
</reference>
<evidence type="ECO:0000313" key="6">
    <source>
        <dbReference type="Proteomes" id="UP000298416"/>
    </source>
</evidence>
<comment type="caution">
    <text evidence="5">The sequence shown here is derived from an EMBL/GenBank/DDBJ whole genome shotgun (WGS) entry which is preliminary data.</text>
</comment>
<evidence type="ECO:0000256" key="3">
    <source>
        <dbReference type="ARBA" id="ARBA00022525"/>
    </source>
</evidence>
<organism evidence="5">
    <name type="scientific">Salvia splendens</name>
    <name type="common">Scarlet sage</name>
    <dbReference type="NCBI Taxonomy" id="180675"/>
    <lineage>
        <taxon>Eukaryota</taxon>
        <taxon>Viridiplantae</taxon>
        <taxon>Streptophyta</taxon>
        <taxon>Embryophyta</taxon>
        <taxon>Tracheophyta</taxon>
        <taxon>Spermatophyta</taxon>
        <taxon>Magnoliopsida</taxon>
        <taxon>eudicotyledons</taxon>
        <taxon>Gunneridae</taxon>
        <taxon>Pentapetalae</taxon>
        <taxon>asterids</taxon>
        <taxon>lamiids</taxon>
        <taxon>Lamiales</taxon>
        <taxon>Lamiaceae</taxon>
        <taxon>Nepetoideae</taxon>
        <taxon>Mentheae</taxon>
        <taxon>Salviinae</taxon>
        <taxon>Salvia</taxon>
        <taxon>Salvia subgen. Calosphace</taxon>
        <taxon>core Calosphace</taxon>
    </lineage>
</organism>
<name>A0A8X8XAI5_SALSN</name>
<dbReference type="EMBL" id="PNBA02000010">
    <property type="protein sequence ID" value="KAG6410895.1"/>
    <property type="molecule type" value="Genomic_DNA"/>
</dbReference>
<keyword evidence="6" id="KW-1185">Reference proteome</keyword>
<evidence type="ECO:0000313" key="5">
    <source>
        <dbReference type="EMBL" id="KAG6410895.1"/>
    </source>
</evidence>
<comment type="similarity">
    <text evidence="1 4">Belongs to the plant dirigent protein family.</text>
</comment>
<evidence type="ECO:0000256" key="2">
    <source>
        <dbReference type="ARBA" id="ARBA00011738"/>
    </source>
</evidence>
<accession>A0A8X8XAI5</accession>
<comment type="function">
    <text evidence="4">Dirigent proteins impart stereoselectivity on the phenoxy radical-coupling reaction, yielding optically active lignans from two molecules of coniferyl alcohol in the biosynthesis of lignans, flavonolignans, and alkaloids and thus plays a central role in plant secondary metabolism.</text>
</comment>
<dbReference type="GO" id="GO:0009699">
    <property type="term" value="P:phenylpropanoid biosynthetic process"/>
    <property type="evidence" value="ECO:0007669"/>
    <property type="project" value="UniProtKB-ARBA"/>
</dbReference>
<protein>
    <recommendedName>
        <fullName evidence="4">Dirigent protein</fullName>
    </recommendedName>
</protein>
<dbReference type="AlphaFoldDB" id="A0A8X8XAI5"/>
<dbReference type="GO" id="GO:0048046">
    <property type="term" value="C:apoplast"/>
    <property type="evidence" value="ECO:0007669"/>
    <property type="project" value="UniProtKB-SubCell"/>
</dbReference>
<dbReference type="Pfam" id="PF03018">
    <property type="entry name" value="Dirigent"/>
    <property type="match status" value="1"/>
</dbReference>
<sequence>MTSADVANAAMAMSYNVVFTSGAGMRSGAGYAVLSTYSSGVREDSSLYTVIEYTIYSTFYPLVTIYSSGEDVKLLKFHILIMMSSLLPTLTSKILETLSADARKQDLVVKEVTGFPDSFCRGKEKFINFRVFVQDLSVNHPNTTTYDVAQASITATSKTGFGKVRVIDDLVTAGPAANSKALGRLQGLLTRADLNTIGIAVNLNFYFSAGPFAGCTLSILGRNEIALAQRELTVAGGTGVFRFARGYAIQKTNSTITNVSVLDYNIYTTYCATINQVVKM</sequence>
<dbReference type="InterPro" id="IPR044859">
    <property type="entry name" value="Allene_oxi_cyc_Dirigent"/>
</dbReference>
<dbReference type="InterPro" id="IPR004265">
    <property type="entry name" value="Dirigent"/>
</dbReference>
<proteinExistence type="inferred from homology"/>
<comment type="subunit">
    <text evidence="2 4">Homodimer.</text>
</comment>
<evidence type="ECO:0000256" key="4">
    <source>
        <dbReference type="RuleBase" id="RU363099"/>
    </source>
</evidence>
<evidence type="ECO:0000256" key="1">
    <source>
        <dbReference type="ARBA" id="ARBA00010746"/>
    </source>
</evidence>
<comment type="subcellular location">
    <subcellularLocation>
        <location evidence="4">Secreted</location>
        <location evidence="4">Extracellular space</location>
        <location evidence="4">Apoplast</location>
    </subcellularLocation>
</comment>
<keyword evidence="4" id="KW-0052">Apoplast</keyword>
<gene>
    <name evidence="5" type="ORF">SASPL_128968</name>
</gene>
<dbReference type="Proteomes" id="UP000298416">
    <property type="component" value="Unassembled WGS sequence"/>
</dbReference>
<dbReference type="PANTHER" id="PTHR21495">
    <property type="entry name" value="NUCLEOPORIN-RELATED"/>
    <property type="match status" value="1"/>
</dbReference>